<name>A0ABD3TYS9_SINWO</name>
<dbReference type="Proteomes" id="UP001634394">
    <property type="component" value="Unassembled WGS sequence"/>
</dbReference>
<gene>
    <name evidence="1" type="ORF">ACJMK2_020053</name>
</gene>
<organism evidence="1 2">
    <name type="scientific">Sinanodonta woodiana</name>
    <name type="common">Chinese pond mussel</name>
    <name type="synonym">Anodonta woodiana</name>
    <dbReference type="NCBI Taxonomy" id="1069815"/>
    <lineage>
        <taxon>Eukaryota</taxon>
        <taxon>Metazoa</taxon>
        <taxon>Spiralia</taxon>
        <taxon>Lophotrochozoa</taxon>
        <taxon>Mollusca</taxon>
        <taxon>Bivalvia</taxon>
        <taxon>Autobranchia</taxon>
        <taxon>Heteroconchia</taxon>
        <taxon>Palaeoheterodonta</taxon>
        <taxon>Unionida</taxon>
        <taxon>Unionoidea</taxon>
        <taxon>Unionidae</taxon>
        <taxon>Unioninae</taxon>
        <taxon>Sinanodonta</taxon>
    </lineage>
</organism>
<dbReference type="EMBL" id="JBJQND010000017">
    <property type="protein sequence ID" value="KAL3841977.1"/>
    <property type="molecule type" value="Genomic_DNA"/>
</dbReference>
<keyword evidence="2" id="KW-1185">Reference proteome</keyword>
<accession>A0ABD3TYS9</accession>
<evidence type="ECO:0000313" key="2">
    <source>
        <dbReference type="Proteomes" id="UP001634394"/>
    </source>
</evidence>
<dbReference type="AlphaFoldDB" id="A0ABD3TYS9"/>
<evidence type="ECO:0000313" key="1">
    <source>
        <dbReference type="EMBL" id="KAL3841977.1"/>
    </source>
</evidence>
<comment type="caution">
    <text evidence="1">The sequence shown here is derived from an EMBL/GenBank/DDBJ whole genome shotgun (WGS) entry which is preliminary data.</text>
</comment>
<sequence length="117" mass="13508">MMLQSEEFMVHKVQTLLWSLLNDLYSCFIRPDVILNHAVEEVCIIDQQMEDEDFLIGGEARYFLGRKRISAAKKQNNRLLFLSEGLLCSDEKLSFGEACTSLRSLIRTCLLEKLVPH</sequence>
<reference evidence="1 2" key="1">
    <citation type="submission" date="2024-11" db="EMBL/GenBank/DDBJ databases">
        <title>Chromosome-level genome assembly of the freshwater bivalve Anodonta woodiana.</title>
        <authorList>
            <person name="Chen X."/>
        </authorList>
    </citation>
    <scope>NUCLEOTIDE SEQUENCE [LARGE SCALE GENOMIC DNA]</scope>
    <source>
        <strain evidence="1">MN2024</strain>
        <tissue evidence="1">Gills</tissue>
    </source>
</reference>
<protein>
    <submittedName>
        <fullName evidence="1">Uncharacterized protein</fullName>
    </submittedName>
</protein>
<proteinExistence type="predicted"/>